<sequence length="1558" mass="172874">MGQVILPSLDALFIIRGDSSLWGHPLLIPSYFAIVSIGALIVQIIFSSGLLKRRRTRNSSAVGDAGTGTGHGSSAASAEAGLMSAVKDYVDRFGGSTIFLLQLSRLVLLVTLLSLSIFSFLREEEQDTVGSGLDSLSNHWGKKRKHKHKQSNGSGSFSEREWLDLAMSITYLYASLLALITITARSTRASIASAHLSLLLLVTFSVYAYRDIWPLLTFTLLPADRWEGVLLWAKIGLLAVAGVVIPLITPRQYVPFDPKDPQRAVNPEQTTSLFSMLTYTFLDPIVFLAHRVPHVSQDMLPPLADYDYTKNLVRRSFKCFQHMDTFSGSPRRHLFWGFLTTFGREYLQLAILVVVRVISTLLAPIGMNQLLRYLETRGEGAVVRPWVWITYLFLGPALGTIAFQWYIFISTGTLVRFSAIITQLIFEHGLRIRVKAETSSSTRTTPAVTPEARSEVATPDSASVVGDNVVSEHPSGSGEEIRQSTPPSTIKGKQKEDSPATAASEIDSEDLGKSSNLVGKMNNLVSTDLDNIIEGRDFLLVVLYLPLQIALCVWFLYSILGWSAYVGLVTMIALFPVPGVIANKIQKIQKEAMRRTDARVQTATETMGILRMIKLFGWEPRIAARLAEKREHELQQIKIRQLLNLVNGNINFLIPVVVMVVTYVTYVCTSAVFSSMAVFDLMREQLHTVFWLIPALIQAKVSLDRADDFLHNTELLDEYAHVEKGSERIMLTDASHFDRDVIGFQNASFTWSNDDVNDGAFTPSRRKFTLRVDGELLFKRGCINLIIGPTGSGKTSLLMALLSEMHFIPMTPDAWYHLPRSGGVSYAAQESWVQNETIRDNILFGAPYDEDRYKKVIYQCSLQRDLSLFDAGDKTEVGEKGLTLSGGQKARVTLARAVYSSAEILIFDDVIAALDVHTARWIVEKCFKGDLIRGRTVLLVTHNVAMVSPLADYVVSLGLDGRVANRGPAQLRTKKKVDQEEPDATAKQADGKLIVAEEIAEGRVSWDAYKLFLEGLGGSHVFLFWILFVGGLLLCDALMVVQTWFMGYWAEQYDLYPPESVSITFYLAVYGLLLLGAVICYVIGSGVYVFGSLRASRSIHRQLIEAVLGTSLRWLDTTPTSRVITRVTQDIRAVDGPISNYFTVYMKAQIAIKREMSNAKAPVLGHFGAAVAGLTSIRAYGAQLAFREESYRRIDRYTRAGRSFYNMNRWISLRIDFLGGLFAAGLAAYLIYIPNNHVLPSDTGFLLTMAIGFSGMILWWVRMYNEVEVNSDLERILSYINIDQEPRPTKQGIPPAYWPASGDLRVEQLSARYSLDGPKVLHDISFHIRSGERVGVVGRTGSGKSSLTLALLRCIFTEGNVYYDGKLTSSINLDVLRTSITIIPQMPELLSGTLRDNLDPFSQYDDATLNAALRASGLFSLQNDDDDGRLTLDSLIASGGGNLSVGQRQILALARAIVRGSKLLILDEDYKTDTIIQSSLRNELKGDVTLITVAHRLQTIVDADKVMVLDGGRIVEFDKPSELLKNENSKFRSLVDESGDKDNLYAMANKAGTARASE</sequence>
<protein>
    <submittedName>
        <fullName evidence="1">Uncharacterized protein</fullName>
    </submittedName>
</protein>
<keyword evidence="2" id="KW-1185">Reference proteome</keyword>
<name>A0ACC0UDG4_9AGAM</name>
<accession>A0ACC0UDG4</accession>
<organism evidence="1 2">
    <name type="scientific">Russula earlei</name>
    <dbReference type="NCBI Taxonomy" id="71964"/>
    <lineage>
        <taxon>Eukaryota</taxon>
        <taxon>Fungi</taxon>
        <taxon>Dikarya</taxon>
        <taxon>Basidiomycota</taxon>
        <taxon>Agaricomycotina</taxon>
        <taxon>Agaricomycetes</taxon>
        <taxon>Russulales</taxon>
        <taxon>Russulaceae</taxon>
        <taxon>Russula</taxon>
    </lineage>
</organism>
<dbReference type="EMBL" id="JAGFNK010000056">
    <property type="protein sequence ID" value="KAI9509765.1"/>
    <property type="molecule type" value="Genomic_DNA"/>
</dbReference>
<evidence type="ECO:0000313" key="2">
    <source>
        <dbReference type="Proteomes" id="UP001207468"/>
    </source>
</evidence>
<comment type="caution">
    <text evidence="1">The sequence shown here is derived from an EMBL/GenBank/DDBJ whole genome shotgun (WGS) entry which is preliminary data.</text>
</comment>
<proteinExistence type="predicted"/>
<dbReference type="Proteomes" id="UP001207468">
    <property type="component" value="Unassembled WGS sequence"/>
</dbReference>
<evidence type="ECO:0000313" key="1">
    <source>
        <dbReference type="EMBL" id="KAI9509765.1"/>
    </source>
</evidence>
<gene>
    <name evidence="1" type="ORF">F5148DRAFT_1275094</name>
</gene>
<reference evidence="1" key="1">
    <citation type="submission" date="2021-03" db="EMBL/GenBank/DDBJ databases">
        <title>Evolutionary priming and transition to the ectomycorrhizal habit in an iconic lineage of mushroom-forming fungi: is preadaptation a requirement?</title>
        <authorList>
            <consortium name="DOE Joint Genome Institute"/>
            <person name="Looney B.P."/>
            <person name="Miyauchi S."/>
            <person name="Morin E."/>
            <person name="Drula E."/>
            <person name="Courty P.E."/>
            <person name="Chicoki N."/>
            <person name="Fauchery L."/>
            <person name="Kohler A."/>
            <person name="Kuo A."/>
            <person name="LaButti K."/>
            <person name="Pangilinan J."/>
            <person name="Lipzen A."/>
            <person name="Riley R."/>
            <person name="Andreopoulos W."/>
            <person name="He G."/>
            <person name="Johnson J."/>
            <person name="Barry K.W."/>
            <person name="Grigoriev I.V."/>
            <person name="Nagy L."/>
            <person name="Hibbett D."/>
            <person name="Henrissat B."/>
            <person name="Matheny P.B."/>
            <person name="Labbe J."/>
            <person name="Martin A.F."/>
        </authorList>
    </citation>
    <scope>NUCLEOTIDE SEQUENCE</scope>
    <source>
        <strain evidence="1">BPL698</strain>
    </source>
</reference>